<keyword evidence="1 3" id="KW-0853">WD repeat</keyword>
<evidence type="ECO:0000256" key="1">
    <source>
        <dbReference type="ARBA" id="ARBA00022574"/>
    </source>
</evidence>
<sequence>MKLTGLKSVENAHDDSVWAATWVPATDERPPLLLTGSLDETVRLWSSDELTCVATNTGHCLGVVSVAAHPSGVIATSASLDSFVRVFDVDHNNTIATLEAPPSEVWQISYCQKVYKLECIKTFTVEEYGCCKTSDSRTVMTEIFHVNLAKGRSSALLILYKFMVLPPPDKGHLCLNIGEHSDQILVLVVVLYGKRTNCIASDSHVHGDIGRLERHAGCSRGTPLAVAGGGSASVKLWDTAEWKLIASLSIPHPEGLKPSD</sequence>
<protein>
    <submittedName>
        <fullName evidence="4">Uncharacterized protein</fullName>
    </submittedName>
</protein>
<dbReference type="InterPro" id="IPR015943">
    <property type="entry name" value="WD40/YVTN_repeat-like_dom_sf"/>
</dbReference>
<dbReference type="InterPro" id="IPR001680">
    <property type="entry name" value="WD40_rpt"/>
</dbReference>
<comment type="caution">
    <text evidence="4">The sequence shown here is derived from an EMBL/GenBank/DDBJ whole genome shotgun (WGS) entry which is preliminary data.</text>
</comment>
<keyword evidence="2" id="KW-0677">Repeat</keyword>
<dbReference type="Pfam" id="PF00400">
    <property type="entry name" value="WD40"/>
    <property type="match status" value="2"/>
</dbReference>
<evidence type="ECO:0000256" key="3">
    <source>
        <dbReference type="PROSITE-ProRule" id="PRU00221"/>
    </source>
</evidence>
<dbReference type="Proteomes" id="UP000823749">
    <property type="component" value="Chromosome 3"/>
</dbReference>
<dbReference type="AlphaFoldDB" id="A0AAV6L4K6"/>
<dbReference type="SUPFAM" id="SSF50978">
    <property type="entry name" value="WD40 repeat-like"/>
    <property type="match status" value="1"/>
</dbReference>
<evidence type="ECO:0000313" key="4">
    <source>
        <dbReference type="EMBL" id="KAG5559196.1"/>
    </source>
</evidence>
<gene>
    <name evidence="4" type="ORF">RHGRI_008941</name>
</gene>
<dbReference type="InterPro" id="IPR051510">
    <property type="entry name" value="SKI8"/>
</dbReference>
<dbReference type="InterPro" id="IPR036322">
    <property type="entry name" value="WD40_repeat_dom_sf"/>
</dbReference>
<dbReference type="SMART" id="SM00320">
    <property type="entry name" value="WD40"/>
    <property type="match status" value="3"/>
</dbReference>
<accession>A0AAV6L4K6</accession>
<evidence type="ECO:0000313" key="5">
    <source>
        <dbReference type="Proteomes" id="UP000823749"/>
    </source>
</evidence>
<reference evidence="4" key="1">
    <citation type="submission" date="2020-08" db="EMBL/GenBank/DDBJ databases">
        <title>Plant Genome Project.</title>
        <authorList>
            <person name="Zhang R.-G."/>
        </authorList>
    </citation>
    <scope>NUCLEOTIDE SEQUENCE</scope>
    <source>
        <strain evidence="4">WSP0</strain>
        <tissue evidence="4">Leaf</tissue>
    </source>
</reference>
<organism evidence="4 5">
    <name type="scientific">Rhododendron griersonianum</name>
    <dbReference type="NCBI Taxonomy" id="479676"/>
    <lineage>
        <taxon>Eukaryota</taxon>
        <taxon>Viridiplantae</taxon>
        <taxon>Streptophyta</taxon>
        <taxon>Embryophyta</taxon>
        <taxon>Tracheophyta</taxon>
        <taxon>Spermatophyta</taxon>
        <taxon>Magnoliopsida</taxon>
        <taxon>eudicotyledons</taxon>
        <taxon>Gunneridae</taxon>
        <taxon>Pentapetalae</taxon>
        <taxon>asterids</taxon>
        <taxon>Ericales</taxon>
        <taxon>Ericaceae</taxon>
        <taxon>Ericoideae</taxon>
        <taxon>Rhodoreae</taxon>
        <taxon>Rhododendron</taxon>
    </lineage>
</organism>
<feature type="repeat" description="WD" evidence="3">
    <location>
        <begin position="10"/>
        <end position="55"/>
    </location>
</feature>
<dbReference type="PANTHER" id="PTHR44090:SF1">
    <property type="entry name" value="SUPERKILLER COMPLEX PROTEIN 8"/>
    <property type="match status" value="1"/>
</dbReference>
<dbReference type="PANTHER" id="PTHR44090">
    <property type="entry name" value="WD REPEAT-CONTAINING PROTEIN 61"/>
    <property type="match status" value="1"/>
</dbReference>
<dbReference type="EMBL" id="JACTNZ010000003">
    <property type="protein sequence ID" value="KAG5559196.1"/>
    <property type="molecule type" value="Genomic_DNA"/>
</dbReference>
<feature type="repeat" description="WD" evidence="3">
    <location>
        <begin position="56"/>
        <end position="97"/>
    </location>
</feature>
<dbReference type="GO" id="GO:0016593">
    <property type="term" value="C:Cdc73/Paf1 complex"/>
    <property type="evidence" value="ECO:0007669"/>
    <property type="project" value="TreeGrafter"/>
</dbReference>
<dbReference type="Gene3D" id="2.130.10.10">
    <property type="entry name" value="YVTN repeat-like/Quinoprotein amine dehydrogenase"/>
    <property type="match status" value="1"/>
</dbReference>
<dbReference type="PROSITE" id="PS50082">
    <property type="entry name" value="WD_REPEATS_2"/>
    <property type="match status" value="2"/>
</dbReference>
<name>A0AAV6L4K6_9ERIC</name>
<evidence type="ECO:0000256" key="2">
    <source>
        <dbReference type="ARBA" id="ARBA00022737"/>
    </source>
</evidence>
<keyword evidence="5" id="KW-1185">Reference proteome</keyword>
<proteinExistence type="predicted"/>